<evidence type="ECO:0000313" key="4">
    <source>
        <dbReference type="EMBL" id="KAK9942779.1"/>
    </source>
</evidence>
<dbReference type="AlphaFoldDB" id="A0AAW1Y3K5"/>
<dbReference type="Proteomes" id="UP001457282">
    <property type="component" value="Unassembled WGS sequence"/>
</dbReference>
<protein>
    <recommendedName>
        <fullName evidence="3">Arginine decarboxylase</fullName>
        <ecNumber evidence="3">4.1.1.19</ecNumber>
    </recommendedName>
</protein>
<gene>
    <name evidence="4" type="ORF">M0R45_008427</name>
</gene>
<evidence type="ECO:0000256" key="2">
    <source>
        <dbReference type="ARBA" id="ARBA00022898"/>
    </source>
</evidence>
<keyword evidence="5" id="KW-1185">Reference proteome</keyword>
<sequence length="122" mass="12594">MPALACCVDAAVAPPGYAFAGDSSLPAPVPFSGVFPATTNTTTASAAWSPSLSNELYRIDAWGGPYFTVNSSGNVSVRPYGSGTMPHQEIDFAENSEEGVGSEIRIRARIAAPSHCSLSGRA</sequence>
<comment type="cofactor">
    <cofactor evidence="1 3">
        <name>pyridoxal 5'-phosphate</name>
        <dbReference type="ChEBI" id="CHEBI:597326"/>
    </cofactor>
</comment>
<dbReference type="PANTHER" id="PTHR43295:SF1">
    <property type="entry name" value="ARGININE DECARBOXYLASE 1, CHLOROPLASTIC-RELATED"/>
    <property type="match status" value="1"/>
</dbReference>
<keyword evidence="3" id="KW-0210">Decarboxylase</keyword>
<dbReference type="InterPro" id="IPR009006">
    <property type="entry name" value="Ala_racemase/Decarboxylase_C"/>
</dbReference>
<dbReference type="EMBL" id="JBEDUW010000002">
    <property type="protein sequence ID" value="KAK9942779.1"/>
    <property type="molecule type" value="Genomic_DNA"/>
</dbReference>
<organism evidence="4 5">
    <name type="scientific">Rubus argutus</name>
    <name type="common">Southern blackberry</name>
    <dbReference type="NCBI Taxonomy" id="59490"/>
    <lineage>
        <taxon>Eukaryota</taxon>
        <taxon>Viridiplantae</taxon>
        <taxon>Streptophyta</taxon>
        <taxon>Embryophyta</taxon>
        <taxon>Tracheophyta</taxon>
        <taxon>Spermatophyta</taxon>
        <taxon>Magnoliopsida</taxon>
        <taxon>eudicotyledons</taxon>
        <taxon>Gunneridae</taxon>
        <taxon>Pentapetalae</taxon>
        <taxon>rosids</taxon>
        <taxon>fabids</taxon>
        <taxon>Rosales</taxon>
        <taxon>Rosaceae</taxon>
        <taxon>Rosoideae</taxon>
        <taxon>Rosoideae incertae sedis</taxon>
        <taxon>Rubus</taxon>
    </lineage>
</organism>
<keyword evidence="3" id="KW-0460">Magnesium</keyword>
<dbReference type="GO" id="GO:0008792">
    <property type="term" value="F:arginine decarboxylase activity"/>
    <property type="evidence" value="ECO:0007669"/>
    <property type="project" value="UniProtKB-EC"/>
</dbReference>
<dbReference type="GO" id="GO:0006527">
    <property type="term" value="P:L-arginine catabolic process"/>
    <property type="evidence" value="ECO:0007669"/>
    <property type="project" value="InterPro"/>
</dbReference>
<accession>A0AAW1Y3K5</accession>
<name>A0AAW1Y3K5_RUBAR</name>
<evidence type="ECO:0000256" key="3">
    <source>
        <dbReference type="RuleBase" id="RU003740"/>
    </source>
</evidence>
<dbReference type="InterPro" id="IPR002985">
    <property type="entry name" value="Arg_decrbxlase"/>
</dbReference>
<keyword evidence="2 3" id="KW-0663">Pyridoxal phosphate</keyword>
<comment type="similarity">
    <text evidence="3">Belongs to the Orn/Lys/Arg decarboxylase class-II family. SpeA subfamily.</text>
</comment>
<dbReference type="GO" id="GO:0008295">
    <property type="term" value="P:spermidine biosynthetic process"/>
    <property type="evidence" value="ECO:0007669"/>
    <property type="project" value="UniProtKB-KW"/>
</dbReference>
<comment type="caution">
    <text evidence="4">The sequence shown here is derived from an EMBL/GenBank/DDBJ whole genome shotgun (WGS) entry which is preliminary data.</text>
</comment>
<comment type="cofactor">
    <cofactor evidence="3">
        <name>Mg(2+)</name>
        <dbReference type="ChEBI" id="CHEBI:18420"/>
    </cofactor>
</comment>
<dbReference type="Gene3D" id="2.40.37.10">
    <property type="entry name" value="Lyase, Ornithine Decarboxylase, Chain A, domain 1"/>
    <property type="match status" value="1"/>
</dbReference>
<reference evidence="4 5" key="1">
    <citation type="journal article" date="2023" name="G3 (Bethesda)">
        <title>A chromosome-length genome assembly and annotation of blackberry (Rubus argutus, cv. 'Hillquist').</title>
        <authorList>
            <person name="Bruna T."/>
            <person name="Aryal R."/>
            <person name="Dudchenko O."/>
            <person name="Sargent D.J."/>
            <person name="Mead D."/>
            <person name="Buti M."/>
            <person name="Cavallini A."/>
            <person name="Hytonen T."/>
            <person name="Andres J."/>
            <person name="Pham M."/>
            <person name="Weisz D."/>
            <person name="Mascagni F."/>
            <person name="Usai G."/>
            <person name="Natali L."/>
            <person name="Bassil N."/>
            <person name="Fernandez G.E."/>
            <person name="Lomsadze A."/>
            <person name="Armour M."/>
            <person name="Olukolu B."/>
            <person name="Poorten T."/>
            <person name="Britton C."/>
            <person name="Davik J."/>
            <person name="Ashrafi H."/>
            <person name="Aiden E.L."/>
            <person name="Borodovsky M."/>
            <person name="Worthington M."/>
        </authorList>
    </citation>
    <scope>NUCLEOTIDE SEQUENCE [LARGE SCALE GENOMIC DNA]</scope>
    <source>
        <strain evidence="4">PI 553951</strain>
    </source>
</reference>
<keyword evidence="3" id="KW-0745">Spermidine biosynthesis</keyword>
<evidence type="ECO:0000313" key="5">
    <source>
        <dbReference type="Proteomes" id="UP001457282"/>
    </source>
</evidence>
<keyword evidence="3" id="KW-0456">Lyase</keyword>
<proteinExistence type="inferred from homology"/>
<comment type="catalytic activity">
    <reaction evidence="3">
        <text>L-arginine + H(+) = agmatine + CO2</text>
        <dbReference type="Rhea" id="RHEA:17641"/>
        <dbReference type="ChEBI" id="CHEBI:15378"/>
        <dbReference type="ChEBI" id="CHEBI:16526"/>
        <dbReference type="ChEBI" id="CHEBI:32682"/>
        <dbReference type="ChEBI" id="CHEBI:58145"/>
        <dbReference type="EC" id="4.1.1.19"/>
    </reaction>
</comment>
<evidence type="ECO:0000256" key="1">
    <source>
        <dbReference type="ARBA" id="ARBA00001933"/>
    </source>
</evidence>
<comment type="pathway">
    <text evidence="3">Amine and polyamine biosynthesis; agmatine biosynthesis; agmatine from L-arginine: step 1/1.</text>
</comment>
<dbReference type="PANTHER" id="PTHR43295">
    <property type="entry name" value="ARGININE DECARBOXYLASE"/>
    <property type="match status" value="1"/>
</dbReference>
<dbReference type="EC" id="4.1.1.19" evidence="3"/>